<dbReference type="OrthoDB" id="9807387at2"/>
<dbReference type="PANTHER" id="PTHR43540">
    <property type="entry name" value="PEROXYUREIDOACRYLATE/UREIDOACRYLATE AMIDOHYDROLASE-RELATED"/>
    <property type="match status" value="1"/>
</dbReference>
<proteinExistence type="predicted"/>
<evidence type="ECO:0000256" key="1">
    <source>
        <dbReference type="ARBA" id="ARBA00022801"/>
    </source>
</evidence>
<dbReference type="STRING" id="464029.SAMN02982989_0042"/>
<dbReference type="RefSeq" id="WP_085421343.1">
    <property type="nucleotide sequence ID" value="NZ_FXAF01000004.1"/>
</dbReference>
<dbReference type="EMBL" id="FXAF01000004">
    <property type="protein sequence ID" value="SMF23218.1"/>
    <property type="molecule type" value="Genomic_DNA"/>
</dbReference>
<dbReference type="Pfam" id="PF00857">
    <property type="entry name" value="Isochorismatase"/>
    <property type="match status" value="1"/>
</dbReference>
<gene>
    <name evidence="3" type="ORF">SAMN02982989_0042</name>
</gene>
<dbReference type="InterPro" id="IPR000868">
    <property type="entry name" value="Isochorismatase-like_dom"/>
</dbReference>
<evidence type="ECO:0000313" key="4">
    <source>
        <dbReference type="Proteomes" id="UP000192903"/>
    </source>
</evidence>
<dbReference type="InterPro" id="IPR036380">
    <property type="entry name" value="Isochorismatase-like_sf"/>
</dbReference>
<evidence type="ECO:0000259" key="2">
    <source>
        <dbReference type="Pfam" id="PF00857"/>
    </source>
</evidence>
<dbReference type="InterPro" id="IPR050272">
    <property type="entry name" value="Isochorismatase-like_hydrls"/>
</dbReference>
<keyword evidence="4" id="KW-1185">Reference proteome</keyword>
<dbReference type="PANTHER" id="PTHR43540:SF6">
    <property type="entry name" value="ISOCHORISMATASE-LIKE DOMAIN-CONTAINING PROTEIN"/>
    <property type="match status" value="1"/>
</dbReference>
<protein>
    <submittedName>
        <fullName evidence="3">Ureidoacrylate peracid hydrolase</fullName>
    </submittedName>
</protein>
<dbReference type="CDD" id="cd00431">
    <property type="entry name" value="cysteine_hydrolases"/>
    <property type="match status" value="1"/>
</dbReference>
<sequence>MHPKELPQWAKDRVFERRGTHHIHSGFDPSKTALIVIDLQNSFMDENISVLSYIKNAVQIVPNVNRLAAALRDAGGMVYWIKGVTDDEVRKNWTVWLDMMKPEKRAQTAVLGPDSYESQLHSSLDIRDEDEVVVKRRFSAFLENSSDLHARLQARGIDTVLIAGTLTNICCESSARDAMMMNYKIIMVSDGTATHTDQEHLSSLTVMYTNFGDVMDTDMLISEMREERKVA</sequence>
<dbReference type="GO" id="GO:0016787">
    <property type="term" value="F:hydrolase activity"/>
    <property type="evidence" value="ECO:0007669"/>
    <property type="project" value="UniProtKB-KW"/>
</dbReference>
<dbReference type="SUPFAM" id="SSF52499">
    <property type="entry name" value="Isochorismatase-like hydrolases"/>
    <property type="match status" value="1"/>
</dbReference>
<accession>A0A1X7DWN1</accession>
<dbReference type="Gene3D" id="3.40.50.850">
    <property type="entry name" value="Isochorismatase-like"/>
    <property type="match status" value="1"/>
</dbReference>
<dbReference type="AlphaFoldDB" id="A0A1X7DWN1"/>
<dbReference type="Proteomes" id="UP000192903">
    <property type="component" value="Unassembled WGS sequence"/>
</dbReference>
<name>A0A1X7DWN1_9HYPH</name>
<evidence type="ECO:0000313" key="3">
    <source>
        <dbReference type="EMBL" id="SMF23218.1"/>
    </source>
</evidence>
<organism evidence="3 4">
    <name type="scientific">Xaviernesmea oryzae</name>
    <dbReference type="NCBI Taxonomy" id="464029"/>
    <lineage>
        <taxon>Bacteria</taxon>
        <taxon>Pseudomonadati</taxon>
        <taxon>Pseudomonadota</taxon>
        <taxon>Alphaproteobacteria</taxon>
        <taxon>Hyphomicrobiales</taxon>
        <taxon>Rhizobiaceae</taxon>
        <taxon>Rhizobium/Agrobacterium group</taxon>
        <taxon>Xaviernesmea</taxon>
    </lineage>
</organism>
<feature type="domain" description="Isochorismatase-like" evidence="2">
    <location>
        <begin position="32"/>
        <end position="218"/>
    </location>
</feature>
<keyword evidence="1 3" id="KW-0378">Hydrolase</keyword>
<reference evidence="4" key="1">
    <citation type="submission" date="2017-04" db="EMBL/GenBank/DDBJ databases">
        <authorList>
            <person name="Varghese N."/>
            <person name="Submissions S."/>
        </authorList>
    </citation>
    <scope>NUCLEOTIDE SEQUENCE [LARGE SCALE GENOMIC DNA]</scope>
    <source>
        <strain evidence="4">B4P</strain>
    </source>
</reference>